<evidence type="ECO:0000313" key="4">
    <source>
        <dbReference type="Proteomes" id="UP001489004"/>
    </source>
</evidence>
<protein>
    <recommendedName>
        <fullName evidence="2">NAD-dependent epimerase/dehydratase domain-containing protein</fullName>
    </recommendedName>
</protein>
<dbReference type="AlphaFoldDB" id="A0AAW1P6N1"/>
<dbReference type="PANTHER" id="PTHR10366:SF852">
    <property type="entry name" value="CINNAMOYL-COA REDUCTASE CAD2"/>
    <property type="match status" value="1"/>
</dbReference>
<keyword evidence="4" id="KW-1185">Reference proteome</keyword>
<organism evidence="3 4">
    <name type="scientific">[Myrmecia] bisecta</name>
    <dbReference type="NCBI Taxonomy" id="41462"/>
    <lineage>
        <taxon>Eukaryota</taxon>
        <taxon>Viridiplantae</taxon>
        <taxon>Chlorophyta</taxon>
        <taxon>core chlorophytes</taxon>
        <taxon>Trebouxiophyceae</taxon>
        <taxon>Trebouxiales</taxon>
        <taxon>Trebouxiaceae</taxon>
        <taxon>Myrmecia</taxon>
    </lineage>
</organism>
<dbReference type="GO" id="GO:0016616">
    <property type="term" value="F:oxidoreductase activity, acting on the CH-OH group of donors, NAD or NADP as acceptor"/>
    <property type="evidence" value="ECO:0007669"/>
    <property type="project" value="TreeGrafter"/>
</dbReference>
<name>A0AAW1P6N1_9CHLO</name>
<sequence>MTTRLLPSSLRQGTMTEPLRRPLYEIERLAEPMTVCVTGATGYIASSIVRRLLSAGHTVHGTCRDPKNAAKVAHLEAMPGATRHLKLFKADLMDLGSFDEAVAGCKYVMHVASPVLLNVAKGKEQERLFGPAVKGVENVISAVNKAGSVERVVLTSSIAAVYGDKAEKGPGHVFTEADWNSAAREGFLPYQRSKLLAERRAWELCEQQPAGAERKWTLVAINPSVVWGPPEGNIKCESVGMMRQILNGASWPVVLRVSIPFVDVDDVAAAHVLAMLTPEAQGRYIVSARTLRMAELIDLLRPEYSRHWLPWLPLPYWLVALLMRLKPRLANADLVRVCWGEPEVIDCSKDMAASLIALGIAKKC</sequence>
<dbReference type="PANTHER" id="PTHR10366">
    <property type="entry name" value="NAD DEPENDENT EPIMERASE/DEHYDRATASE"/>
    <property type="match status" value="1"/>
</dbReference>
<keyword evidence="1" id="KW-0560">Oxidoreductase</keyword>
<dbReference type="EMBL" id="JALJOR010000012">
    <property type="protein sequence ID" value="KAK9807731.1"/>
    <property type="molecule type" value="Genomic_DNA"/>
</dbReference>
<dbReference type="FunFam" id="3.40.50.720:FF:000336">
    <property type="entry name" value="Aldehyde reductase"/>
    <property type="match status" value="1"/>
</dbReference>
<comment type="caution">
    <text evidence="3">The sequence shown here is derived from an EMBL/GenBank/DDBJ whole genome shotgun (WGS) entry which is preliminary data.</text>
</comment>
<gene>
    <name evidence="3" type="ORF">WJX72_007437</name>
</gene>
<dbReference type="Proteomes" id="UP001489004">
    <property type="component" value="Unassembled WGS sequence"/>
</dbReference>
<accession>A0AAW1P6N1</accession>
<dbReference type="Gene3D" id="3.40.50.720">
    <property type="entry name" value="NAD(P)-binding Rossmann-like Domain"/>
    <property type="match status" value="1"/>
</dbReference>
<evidence type="ECO:0000259" key="2">
    <source>
        <dbReference type="Pfam" id="PF01370"/>
    </source>
</evidence>
<dbReference type="InterPro" id="IPR036291">
    <property type="entry name" value="NAD(P)-bd_dom_sf"/>
</dbReference>
<dbReference type="InterPro" id="IPR050425">
    <property type="entry name" value="NAD(P)_dehydrat-like"/>
</dbReference>
<feature type="domain" description="NAD-dependent epimerase/dehydratase" evidence="2">
    <location>
        <begin position="35"/>
        <end position="281"/>
    </location>
</feature>
<proteinExistence type="predicted"/>
<dbReference type="Pfam" id="PF01370">
    <property type="entry name" value="Epimerase"/>
    <property type="match status" value="1"/>
</dbReference>
<evidence type="ECO:0000256" key="1">
    <source>
        <dbReference type="ARBA" id="ARBA00023002"/>
    </source>
</evidence>
<evidence type="ECO:0000313" key="3">
    <source>
        <dbReference type="EMBL" id="KAK9807731.1"/>
    </source>
</evidence>
<dbReference type="SUPFAM" id="SSF51735">
    <property type="entry name" value="NAD(P)-binding Rossmann-fold domains"/>
    <property type="match status" value="1"/>
</dbReference>
<dbReference type="InterPro" id="IPR001509">
    <property type="entry name" value="Epimerase_deHydtase"/>
</dbReference>
<reference evidence="3 4" key="1">
    <citation type="journal article" date="2024" name="Nat. Commun.">
        <title>Phylogenomics reveals the evolutionary origins of lichenization in chlorophyte algae.</title>
        <authorList>
            <person name="Puginier C."/>
            <person name="Libourel C."/>
            <person name="Otte J."/>
            <person name="Skaloud P."/>
            <person name="Haon M."/>
            <person name="Grisel S."/>
            <person name="Petersen M."/>
            <person name="Berrin J.G."/>
            <person name="Delaux P.M."/>
            <person name="Dal Grande F."/>
            <person name="Keller J."/>
        </authorList>
    </citation>
    <scope>NUCLEOTIDE SEQUENCE [LARGE SCALE GENOMIC DNA]</scope>
    <source>
        <strain evidence="3 4">SAG 2043</strain>
    </source>
</reference>